<accession>A0A427A1K4</accession>
<evidence type="ECO:0000313" key="3">
    <source>
        <dbReference type="Proteomes" id="UP000287651"/>
    </source>
</evidence>
<feature type="chain" id="PRO_5019108923" evidence="1">
    <location>
        <begin position="17"/>
        <end position="91"/>
    </location>
</feature>
<feature type="signal peptide" evidence="1">
    <location>
        <begin position="1"/>
        <end position="16"/>
    </location>
</feature>
<dbReference type="Proteomes" id="UP000287651">
    <property type="component" value="Unassembled WGS sequence"/>
</dbReference>
<name>A0A427A1K4_ENSVE</name>
<gene>
    <name evidence="2" type="ORF">B296_00023084</name>
</gene>
<organism evidence="2 3">
    <name type="scientific">Ensete ventricosum</name>
    <name type="common">Abyssinian banana</name>
    <name type="synonym">Musa ensete</name>
    <dbReference type="NCBI Taxonomy" id="4639"/>
    <lineage>
        <taxon>Eukaryota</taxon>
        <taxon>Viridiplantae</taxon>
        <taxon>Streptophyta</taxon>
        <taxon>Embryophyta</taxon>
        <taxon>Tracheophyta</taxon>
        <taxon>Spermatophyta</taxon>
        <taxon>Magnoliopsida</taxon>
        <taxon>Liliopsida</taxon>
        <taxon>Zingiberales</taxon>
        <taxon>Musaceae</taxon>
        <taxon>Ensete</taxon>
    </lineage>
</organism>
<protein>
    <submittedName>
        <fullName evidence="2">Uncharacterized protein</fullName>
    </submittedName>
</protein>
<comment type="caution">
    <text evidence="2">The sequence shown here is derived from an EMBL/GenBank/DDBJ whole genome shotgun (WGS) entry which is preliminary data.</text>
</comment>
<evidence type="ECO:0000313" key="2">
    <source>
        <dbReference type="EMBL" id="RRT70094.1"/>
    </source>
</evidence>
<evidence type="ECO:0000256" key="1">
    <source>
        <dbReference type="SAM" id="SignalP"/>
    </source>
</evidence>
<dbReference type="EMBL" id="AMZH03004128">
    <property type="protein sequence ID" value="RRT70094.1"/>
    <property type="molecule type" value="Genomic_DNA"/>
</dbReference>
<keyword evidence="1" id="KW-0732">Signal</keyword>
<reference evidence="2 3" key="1">
    <citation type="journal article" date="2014" name="Agronomy (Basel)">
        <title>A Draft Genome Sequence for Ensete ventricosum, the Drought-Tolerant Tree Against Hunger.</title>
        <authorList>
            <person name="Harrison J."/>
            <person name="Moore K.A."/>
            <person name="Paszkiewicz K."/>
            <person name="Jones T."/>
            <person name="Grant M."/>
            <person name="Ambacheew D."/>
            <person name="Muzemil S."/>
            <person name="Studholme D.J."/>
        </authorList>
    </citation>
    <scope>NUCLEOTIDE SEQUENCE [LARGE SCALE GENOMIC DNA]</scope>
</reference>
<dbReference type="AlphaFoldDB" id="A0A427A1K4"/>
<proteinExistence type="predicted"/>
<sequence>MKWFTLYIISGTVVWGFSTSDQNSLEGRIPIRNAWIIKEGCTSGTARISVVNRLTNSASGSSLPWEMPMSEAAVGFDRALAKNFCSRSLAS</sequence>